<gene>
    <name evidence="2" type="ORF">SAMN05421740_103163</name>
</gene>
<dbReference type="STRING" id="332977.SAMN05421740_103163"/>
<dbReference type="EMBL" id="FNZR01000003">
    <property type="protein sequence ID" value="SEK98171.1"/>
    <property type="molecule type" value="Genomic_DNA"/>
</dbReference>
<organism evidence="2 3">
    <name type="scientific">Parapedobacter koreensis</name>
    <dbReference type="NCBI Taxonomy" id="332977"/>
    <lineage>
        <taxon>Bacteria</taxon>
        <taxon>Pseudomonadati</taxon>
        <taxon>Bacteroidota</taxon>
        <taxon>Sphingobacteriia</taxon>
        <taxon>Sphingobacteriales</taxon>
        <taxon>Sphingobacteriaceae</taxon>
        <taxon>Parapedobacter</taxon>
    </lineage>
</organism>
<keyword evidence="1" id="KW-0732">Signal</keyword>
<evidence type="ECO:0000256" key="1">
    <source>
        <dbReference type="SAM" id="SignalP"/>
    </source>
</evidence>
<dbReference type="Proteomes" id="UP000198916">
    <property type="component" value="Unassembled WGS sequence"/>
</dbReference>
<reference evidence="3" key="1">
    <citation type="submission" date="2016-10" db="EMBL/GenBank/DDBJ databases">
        <authorList>
            <person name="Varghese N."/>
            <person name="Submissions S."/>
        </authorList>
    </citation>
    <scope>NUCLEOTIDE SEQUENCE [LARGE SCALE GENOMIC DNA]</scope>
    <source>
        <strain evidence="3">Jip14</strain>
    </source>
</reference>
<accession>A0A1H7LGV3</accession>
<evidence type="ECO:0008006" key="4">
    <source>
        <dbReference type="Google" id="ProtNLM"/>
    </source>
</evidence>
<sequence length="213" mass="24141">MNRKMKKALIYSLFAATALLANSCKDVDYDWEQFKIAATPKVTINIEKSALPTYQTANVSFFNMADADYATTQEFEWTLDYYDAGGRVHAQSIDVYVSFNKRESSPPAYPITLSLAGVWPNIRQFPLPSTIRSSDMLYETVTEFPKTFNHTPAELAEIVGIDLDTVEPNDYFLFKFAITMTDGTRLVQFQDNACDESRGEPCDCRTGVRFKNL</sequence>
<proteinExistence type="predicted"/>
<dbReference type="AlphaFoldDB" id="A0A1H7LGV3"/>
<protein>
    <recommendedName>
        <fullName evidence="4">HmuY protein</fullName>
    </recommendedName>
</protein>
<feature type="chain" id="PRO_5011542279" description="HmuY protein" evidence="1">
    <location>
        <begin position="22"/>
        <end position="213"/>
    </location>
</feature>
<name>A0A1H7LGV3_9SPHI</name>
<feature type="signal peptide" evidence="1">
    <location>
        <begin position="1"/>
        <end position="21"/>
    </location>
</feature>
<evidence type="ECO:0000313" key="3">
    <source>
        <dbReference type="Proteomes" id="UP000198916"/>
    </source>
</evidence>
<keyword evidence="3" id="KW-1185">Reference proteome</keyword>
<evidence type="ECO:0000313" key="2">
    <source>
        <dbReference type="EMBL" id="SEK98171.1"/>
    </source>
</evidence>